<name>A0A8H6N4V6_9PEZI</name>
<dbReference type="AlphaFoldDB" id="A0A8H6N4V6"/>
<feature type="compositionally biased region" description="Basic and acidic residues" evidence="1">
    <location>
        <begin position="162"/>
        <end position="171"/>
    </location>
</feature>
<protein>
    <submittedName>
        <fullName evidence="2">Uncharacterized protein</fullName>
    </submittedName>
</protein>
<feature type="region of interest" description="Disordered" evidence="1">
    <location>
        <begin position="73"/>
        <end position="117"/>
    </location>
</feature>
<feature type="compositionally biased region" description="Basic residues" evidence="1">
    <location>
        <begin position="102"/>
        <end position="111"/>
    </location>
</feature>
<reference evidence="2 3" key="1">
    <citation type="journal article" date="2020" name="Phytopathology">
        <title>Genome Sequence Resources of Colletotrichum truncatum, C. plurivorum, C. musicola, and C. sojae: Four Species Pathogenic to Soybean (Glycine max).</title>
        <authorList>
            <person name="Rogerio F."/>
            <person name="Boufleur T.R."/>
            <person name="Ciampi-Guillardi M."/>
            <person name="Sukno S.A."/>
            <person name="Thon M.R."/>
            <person name="Massola Junior N.S."/>
            <person name="Baroncelli R."/>
        </authorList>
    </citation>
    <scope>NUCLEOTIDE SEQUENCE [LARGE SCALE GENOMIC DNA]</scope>
    <source>
        <strain evidence="2 3">LFN0009</strain>
    </source>
</reference>
<feature type="compositionally biased region" description="Polar residues" evidence="1">
    <location>
        <begin position="80"/>
        <end position="100"/>
    </location>
</feature>
<dbReference type="Proteomes" id="UP000652219">
    <property type="component" value="Unassembled WGS sequence"/>
</dbReference>
<feature type="compositionally biased region" description="Low complexity" evidence="1">
    <location>
        <begin position="189"/>
        <end position="198"/>
    </location>
</feature>
<feature type="region of interest" description="Disordered" evidence="1">
    <location>
        <begin position="144"/>
        <end position="198"/>
    </location>
</feature>
<gene>
    <name evidence="2" type="ORF">CSOJ01_00728</name>
</gene>
<dbReference type="EMBL" id="WIGN01000005">
    <property type="protein sequence ID" value="KAF6820472.1"/>
    <property type="molecule type" value="Genomic_DNA"/>
</dbReference>
<accession>A0A8H6N4V6</accession>
<organism evidence="2 3">
    <name type="scientific">Colletotrichum sojae</name>
    <dbReference type="NCBI Taxonomy" id="2175907"/>
    <lineage>
        <taxon>Eukaryota</taxon>
        <taxon>Fungi</taxon>
        <taxon>Dikarya</taxon>
        <taxon>Ascomycota</taxon>
        <taxon>Pezizomycotina</taxon>
        <taxon>Sordariomycetes</taxon>
        <taxon>Hypocreomycetidae</taxon>
        <taxon>Glomerellales</taxon>
        <taxon>Glomerellaceae</taxon>
        <taxon>Colletotrichum</taxon>
        <taxon>Colletotrichum orchidearum species complex</taxon>
    </lineage>
</organism>
<evidence type="ECO:0000313" key="2">
    <source>
        <dbReference type="EMBL" id="KAF6820472.1"/>
    </source>
</evidence>
<comment type="caution">
    <text evidence="2">The sequence shown here is derived from an EMBL/GenBank/DDBJ whole genome shotgun (WGS) entry which is preliminary data.</text>
</comment>
<proteinExistence type="predicted"/>
<keyword evidence="3" id="KW-1185">Reference proteome</keyword>
<sequence>MLVVGTARVMGVVDVGVVAARVQVSIPTPSRPGYAAYEERASSALMDHGAAAVLVADAAKLRSHGAHHERLHFFPFPSAPSASTRNAQASQTKSGSSSRWPSIHRSRRKAPHREWTGQAGGVALQYLPCRNRGRHPFRYARRITSPPFSKAKPRRWGGLEVKYGETGDWRPHCTPQEGESLEEKEAGAEPETGGPETD</sequence>
<evidence type="ECO:0000256" key="1">
    <source>
        <dbReference type="SAM" id="MobiDB-lite"/>
    </source>
</evidence>
<evidence type="ECO:0000313" key="3">
    <source>
        <dbReference type="Proteomes" id="UP000652219"/>
    </source>
</evidence>